<reference evidence="3 4" key="1">
    <citation type="submission" date="2019-10" db="EMBL/GenBank/DDBJ databases">
        <title>Whole genome shotgun sequence of Acrocarpospora macrocephala NBRC 16266.</title>
        <authorList>
            <person name="Ichikawa N."/>
            <person name="Kimura A."/>
            <person name="Kitahashi Y."/>
            <person name="Komaki H."/>
            <person name="Oguchi A."/>
        </authorList>
    </citation>
    <scope>NUCLEOTIDE SEQUENCE [LARGE SCALE GENOMIC DNA]</scope>
    <source>
        <strain evidence="3 4">NBRC 16266</strain>
    </source>
</reference>
<dbReference type="AlphaFoldDB" id="A0A5M3X6Q9"/>
<dbReference type="RefSeq" id="WP_155361758.1">
    <property type="nucleotide sequence ID" value="NZ_BAAAHL010000088.1"/>
</dbReference>
<evidence type="ECO:0000259" key="2">
    <source>
        <dbReference type="Pfam" id="PF08327"/>
    </source>
</evidence>
<comment type="similarity">
    <text evidence="1">Belongs to the AHA1 family.</text>
</comment>
<dbReference type="Gene3D" id="3.30.530.20">
    <property type="match status" value="1"/>
</dbReference>
<evidence type="ECO:0000313" key="4">
    <source>
        <dbReference type="Proteomes" id="UP000331127"/>
    </source>
</evidence>
<dbReference type="Pfam" id="PF08327">
    <property type="entry name" value="AHSA1"/>
    <property type="match status" value="1"/>
</dbReference>
<organism evidence="3 4">
    <name type="scientific">Acrocarpospora macrocephala</name>
    <dbReference type="NCBI Taxonomy" id="150177"/>
    <lineage>
        <taxon>Bacteria</taxon>
        <taxon>Bacillati</taxon>
        <taxon>Actinomycetota</taxon>
        <taxon>Actinomycetes</taxon>
        <taxon>Streptosporangiales</taxon>
        <taxon>Streptosporangiaceae</taxon>
        <taxon>Acrocarpospora</taxon>
    </lineage>
</organism>
<protein>
    <submittedName>
        <fullName evidence="3">Activator of HSP90 ATPase</fullName>
    </submittedName>
</protein>
<proteinExistence type="inferred from homology"/>
<dbReference type="CDD" id="cd08899">
    <property type="entry name" value="SRPBCC_CalC_Aha1-like_6"/>
    <property type="match status" value="1"/>
</dbReference>
<gene>
    <name evidence="3" type="ORF">Amac_103620</name>
</gene>
<comment type="caution">
    <text evidence="3">The sequence shown here is derived from an EMBL/GenBank/DDBJ whole genome shotgun (WGS) entry which is preliminary data.</text>
</comment>
<dbReference type="SUPFAM" id="SSF55961">
    <property type="entry name" value="Bet v1-like"/>
    <property type="match status" value="1"/>
</dbReference>
<dbReference type="EMBL" id="BLAE01000114">
    <property type="protein sequence ID" value="GES16764.1"/>
    <property type="molecule type" value="Genomic_DNA"/>
</dbReference>
<sequence length="202" mass="21575">MIDIVQQIAAAHRAVELRSGADGESVSILVRRTYHTTIENVWNALTDPDRLRRWFLPVSGEFRVGGQFQVEGMASGDILHCDPPKLLRVTYGHETSLVEVRLAEDGEATVLELDHTVPLALAGSVAGALYVGPGWDGAVMGLGLYLSGMDPVVAANSPEVLKFSSHSISVWESVVKAAGLATDEELVDAVAAAKAQFIPDKS</sequence>
<dbReference type="OrthoDB" id="8117292at2"/>
<evidence type="ECO:0000256" key="1">
    <source>
        <dbReference type="ARBA" id="ARBA00006817"/>
    </source>
</evidence>
<feature type="domain" description="Activator of Hsp90 ATPase homologue 1/2-like C-terminal" evidence="2">
    <location>
        <begin position="36"/>
        <end position="116"/>
    </location>
</feature>
<dbReference type="Proteomes" id="UP000331127">
    <property type="component" value="Unassembled WGS sequence"/>
</dbReference>
<keyword evidence="4" id="KW-1185">Reference proteome</keyword>
<dbReference type="InterPro" id="IPR013538">
    <property type="entry name" value="ASHA1/2-like_C"/>
</dbReference>
<accession>A0A5M3X6Q9</accession>
<name>A0A5M3X6Q9_9ACTN</name>
<evidence type="ECO:0000313" key="3">
    <source>
        <dbReference type="EMBL" id="GES16764.1"/>
    </source>
</evidence>
<dbReference type="InterPro" id="IPR023393">
    <property type="entry name" value="START-like_dom_sf"/>
</dbReference>